<dbReference type="AlphaFoldDB" id="A0AAQ4EJB6"/>
<evidence type="ECO:0000259" key="2">
    <source>
        <dbReference type="Pfam" id="PF05649"/>
    </source>
</evidence>
<dbReference type="InterPro" id="IPR024079">
    <property type="entry name" value="MetalloPept_cat_dom_sf"/>
</dbReference>
<feature type="domain" description="Peptidase M13 N-terminal" evidence="2">
    <location>
        <begin position="26"/>
        <end position="186"/>
    </location>
</feature>
<dbReference type="Proteomes" id="UP001321473">
    <property type="component" value="Unassembled WGS sequence"/>
</dbReference>
<reference evidence="3 4" key="1">
    <citation type="journal article" date="2023" name="Arcadia Sci">
        <title>De novo assembly of a long-read Amblyomma americanum tick genome.</title>
        <authorList>
            <person name="Chou S."/>
            <person name="Poskanzer K.E."/>
            <person name="Rollins M."/>
            <person name="Thuy-Boun P.S."/>
        </authorList>
    </citation>
    <scope>NUCLEOTIDE SEQUENCE [LARGE SCALE GENOMIC DNA]</scope>
    <source>
        <strain evidence="3">F_SG_1</strain>
        <tissue evidence="3">Salivary glands</tissue>
    </source>
</reference>
<dbReference type="GO" id="GO:0006508">
    <property type="term" value="P:proteolysis"/>
    <property type="evidence" value="ECO:0007669"/>
    <property type="project" value="InterPro"/>
</dbReference>
<gene>
    <name evidence="3" type="ORF">V5799_010639</name>
</gene>
<sequence length="304" mass="33791">MAAMMSDVLERLLAVEKRKTPTPVRFQLQNIVKLTGNISLVSWMAALNENVKSTPNFTDGEVVSVSDAALIQAVDALFGSYSRIELLQHIGWFFVLTLAPLGNISMLDEGLVQIARPVFCASEVEASYGELLASLYVRARFSKKERAEITLALVNITRTALDKISSVRWSNDVSKLTALKKLEQVKLVLWPSDDLLTFSTLNEMYAPFLSQADTFIAFWLDGHRRLRELTADHQYSLMLSLPSNSQLPLFDYDRLLDTVGVSVAALSAPVYYGRSTPVMLYSGLGFAFAQQLVKALDSVRLEVS</sequence>
<name>A0AAQ4EJB6_AMBAM</name>
<dbReference type="InterPro" id="IPR042089">
    <property type="entry name" value="Peptidase_M13_dom_2"/>
</dbReference>
<dbReference type="InterPro" id="IPR000718">
    <property type="entry name" value="Peptidase_M13"/>
</dbReference>
<dbReference type="PROSITE" id="PS51885">
    <property type="entry name" value="NEPRILYSIN"/>
    <property type="match status" value="1"/>
</dbReference>
<dbReference type="Pfam" id="PF05649">
    <property type="entry name" value="Peptidase_M13_N"/>
    <property type="match status" value="1"/>
</dbReference>
<protein>
    <recommendedName>
        <fullName evidence="2">Peptidase M13 N-terminal domain-containing protein</fullName>
    </recommendedName>
</protein>
<dbReference type="SUPFAM" id="SSF55486">
    <property type="entry name" value="Metalloproteases ('zincins'), catalytic domain"/>
    <property type="match status" value="1"/>
</dbReference>
<evidence type="ECO:0000256" key="1">
    <source>
        <dbReference type="ARBA" id="ARBA00007357"/>
    </source>
</evidence>
<dbReference type="Gene3D" id="3.40.390.10">
    <property type="entry name" value="Collagenase (Catalytic Domain)"/>
    <property type="match status" value="1"/>
</dbReference>
<proteinExistence type="inferred from homology"/>
<dbReference type="Gene3D" id="1.10.1380.10">
    <property type="entry name" value="Neutral endopeptidase , domain2"/>
    <property type="match status" value="1"/>
</dbReference>
<organism evidence="3 4">
    <name type="scientific">Amblyomma americanum</name>
    <name type="common">Lone star tick</name>
    <dbReference type="NCBI Taxonomy" id="6943"/>
    <lineage>
        <taxon>Eukaryota</taxon>
        <taxon>Metazoa</taxon>
        <taxon>Ecdysozoa</taxon>
        <taxon>Arthropoda</taxon>
        <taxon>Chelicerata</taxon>
        <taxon>Arachnida</taxon>
        <taxon>Acari</taxon>
        <taxon>Parasitiformes</taxon>
        <taxon>Ixodida</taxon>
        <taxon>Ixodoidea</taxon>
        <taxon>Ixodidae</taxon>
        <taxon>Amblyomminae</taxon>
        <taxon>Amblyomma</taxon>
    </lineage>
</organism>
<keyword evidence="4" id="KW-1185">Reference proteome</keyword>
<comment type="similarity">
    <text evidence="1">Belongs to the peptidase M13 family.</text>
</comment>
<dbReference type="EMBL" id="JARKHS020014947">
    <property type="protein sequence ID" value="KAK8774832.1"/>
    <property type="molecule type" value="Genomic_DNA"/>
</dbReference>
<dbReference type="InterPro" id="IPR008753">
    <property type="entry name" value="Peptidase_M13_N"/>
</dbReference>
<accession>A0AAQ4EJB6</accession>
<dbReference type="GO" id="GO:0004222">
    <property type="term" value="F:metalloendopeptidase activity"/>
    <property type="evidence" value="ECO:0007669"/>
    <property type="project" value="InterPro"/>
</dbReference>
<evidence type="ECO:0000313" key="3">
    <source>
        <dbReference type="EMBL" id="KAK8774832.1"/>
    </source>
</evidence>
<comment type="caution">
    <text evidence="3">The sequence shown here is derived from an EMBL/GenBank/DDBJ whole genome shotgun (WGS) entry which is preliminary data.</text>
</comment>
<evidence type="ECO:0000313" key="4">
    <source>
        <dbReference type="Proteomes" id="UP001321473"/>
    </source>
</evidence>